<name>B0TA34_HELMI</name>
<evidence type="ECO:0000313" key="1">
    <source>
        <dbReference type="EMBL" id="ABZ83571.1"/>
    </source>
</evidence>
<dbReference type="AlphaFoldDB" id="B0TA34"/>
<dbReference type="KEGG" id="hmo:HM1_0997"/>
<reference evidence="1 2" key="1">
    <citation type="journal article" date="2008" name="J. Bacteriol.">
        <title>The genome of Heliobacterium modesticaldum, a phototrophic representative of the Firmicutes containing the simplest photosynthetic apparatus.</title>
        <authorList>
            <person name="Sattley W.M."/>
            <person name="Madigan M.T."/>
            <person name="Swingley W.D."/>
            <person name="Cheung P.C."/>
            <person name="Clocksin K.M."/>
            <person name="Conrad A.L."/>
            <person name="Dejesa L.C."/>
            <person name="Honchak B.M."/>
            <person name="Jung D.O."/>
            <person name="Karbach L.E."/>
            <person name="Kurdoglu A."/>
            <person name="Lahiri S."/>
            <person name="Mastrian S.D."/>
            <person name="Page L.E."/>
            <person name="Taylor H.L."/>
            <person name="Wang Z.T."/>
            <person name="Raymond J."/>
            <person name="Chen M."/>
            <person name="Blankenship R.E."/>
            <person name="Touchman J.W."/>
        </authorList>
    </citation>
    <scope>NUCLEOTIDE SEQUENCE [LARGE SCALE GENOMIC DNA]</scope>
    <source>
        <strain evidence="2">ATCC 51547 / Ice1</strain>
    </source>
</reference>
<accession>B0TA34</accession>
<dbReference type="STRING" id="498761.HM1_0997"/>
<dbReference type="Proteomes" id="UP000008550">
    <property type="component" value="Chromosome"/>
</dbReference>
<keyword evidence="2" id="KW-1185">Reference proteome</keyword>
<sequence>MLERACIRNGIEYTKVKPAFTSKIGLYKYTHQYGLDVHHGAALVIARRAYGMREKVPRLLREKLLPTFKKTTEWKRWSMVHQRIEKEAKIITKGSVTPEFWRSHRKEILGLTSNL</sequence>
<organism evidence="1 2">
    <name type="scientific">Heliobacterium modesticaldum (strain ATCC 51547 / Ice1)</name>
    <dbReference type="NCBI Taxonomy" id="498761"/>
    <lineage>
        <taxon>Bacteria</taxon>
        <taxon>Bacillati</taxon>
        <taxon>Bacillota</taxon>
        <taxon>Clostridia</taxon>
        <taxon>Eubacteriales</taxon>
        <taxon>Heliobacteriaceae</taxon>
        <taxon>Heliomicrobium</taxon>
    </lineage>
</organism>
<protein>
    <submittedName>
        <fullName evidence="1">Uncharacterized protein</fullName>
    </submittedName>
</protein>
<dbReference type="HOGENOM" id="CLU_136038_0_0_9"/>
<evidence type="ECO:0000313" key="2">
    <source>
        <dbReference type="Proteomes" id="UP000008550"/>
    </source>
</evidence>
<gene>
    <name evidence="1" type="ORF">HM1_0997</name>
</gene>
<dbReference type="EMBL" id="CP000930">
    <property type="protein sequence ID" value="ABZ83571.1"/>
    <property type="molecule type" value="Genomic_DNA"/>
</dbReference>
<dbReference type="OrthoDB" id="7375452at2"/>
<proteinExistence type="predicted"/>
<dbReference type="eggNOG" id="COG0675">
    <property type="taxonomic scope" value="Bacteria"/>
</dbReference>